<sequence>MLGDASLVDGGMDLLREVCNCGVNVLKIIDAEVARNGREEDGLELIPVRERSAVVGVTEVEDRREREEDRTVVTQ</sequence>
<name>A0A8X6XCE5_9ARAC</name>
<accession>A0A8X6XCE5</accession>
<keyword evidence="2" id="KW-1185">Reference proteome</keyword>
<proteinExistence type="predicted"/>
<organism evidence="1 2">
    <name type="scientific">Trichonephila inaurata madagascariensis</name>
    <dbReference type="NCBI Taxonomy" id="2747483"/>
    <lineage>
        <taxon>Eukaryota</taxon>
        <taxon>Metazoa</taxon>
        <taxon>Ecdysozoa</taxon>
        <taxon>Arthropoda</taxon>
        <taxon>Chelicerata</taxon>
        <taxon>Arachnida</taxon>
        <taxon>Araneae</taxon>
        <taxon>Araneomorphae</taxon>
        <taxon>Entelegynae</taxon>
        <taxon>Araneoidea</taxon>
        <taxon>Nephilidae</taxon>
        <taxon>Trichonephila</taxon>
        <taxon>Trichonephila inaurata</taxon>
    </lineage>
</organism>
<dbReference type="Proteomes" id="UP000886998">
    <property type="component" value="Unassembled WGS sequence"/>
</dbReference>
<comment type="caution">
    <text evidence="1">The sequence shown here is derived from an EMBL/GenBank/DDBJ whole genome shotgun (WGS) entry which is preliminary data.</text>
</comment>
<protein>
    <submittedName>
        <fullName evidence="1">Uncharacterized protein</fullName>
    </submittedName>
</protein>
<evidence type="ECO:0000313" key="2">
    <source>
        <dbReference type="Proteomes" id="UP000886998"/>
    </source>
</evidence>
<dbReference type="EMBL" id="BMAV01007336">
    <property type="protein sequence ID" value="GFY50157.1"/>
    <property type="molecule type" value="Genomic_DNA"/>
</dbReference>
<dbReference type="OrthoDB" id="10483329at2759"/>
<gene>
    <name evidence="1" type="ORF">TNIN_81521</name>
</gene>
<dbReference type="AlphaFoldDB" id="A0A8X6XCE5"/>
<reference evidence="1" key="1">
    <citation type="submission" date="2020-08" db="EMBL/GenBank/DDBJ databases">
        <title>Multicomponent nature underlies the extraordinary mechanical properties of spider dragline silk.</title>
        <authorList>
            <person name="Kono N."/>
            <person name="Nakamura H."/>
            <person name="Mori M."/>
            <person name="Yoshida Y."/>
            <person name="Ohtoshi R."/>
            <person name="Malay A.D."/>
            <person name="Moran D.A.P."/>
            <person name="Tomita M."/>
            <person name="Numata K."/>
            <person name="Arakawa K."/>
        </authorList>
    </citation>
    <scope>NUCLEOTIDE SEQUENCE</scope>
</reference>
<evidence type="ECO:0000313" key="1">
    <source>
        <dbReference type="EMBL" id="GFY50157.1"/>
    </source>
</evidence>